<dbReference type="PANTHER" id="PTHR46984:SF1">
    <property type="entry name" value="LEUCINE-RICH REPEAT-CONTAINING PROTEIN 71"/>
    <property type="match status" value="1"/>
</dbReference>
<reference evidence="1 2" key="1">
    <citation type="journal article" date="2024" name="Insects">
        <title>An Improved Chromosome-Level Genome Assembly of the Firefly Pyrocoelia pectoralis.</title>
        <authorList>
            <person name="Fu X."/>
            <person name="Meyer-Rochow V.B."/>
            <person name="Ballantyne L."/>
            <person name="Zhu X."/>
        </authorList>
    </citation>
    <scope>NUCLEOTIDE SEQUENCE [LARGE SCALE GENOMIC DNA]</scope>
    <source>
        <strain evidence="1">XCY_ONT2</strain>
    </source>
</reference>
<protein>
    <submittedName>
        <fullName evidence="1">Uncharacterized protein</fullName>
    </submittedName>
</protein>
<comment type="caution">
    <text evidence="1">The sequence shown here is derived from an EMBL/GenBank/DDBJ whole genome shotgun (WGS) entry which is preliminary data.</text>
</comment>
<dbReference type="InterPro" id="IPR053040">
    <property type="entry name" value="LRR-containing_protein_71"/>
</dbReference>
<evidence type="ECO:0000313" key="1">
    <source>
        <dbReference type="EMBL" id="KAK5648442.1"/>
    </source>
</evidence>
<organism evidence="1 2">
    <name type="scientific">Pyrocoelia pectoralis</name>
    <dbReference type="NCBI Taxonomy" id="417401"/>
    <lineage>
        <taxon>Eukaryota</taxon>
        <taxon>Metazoa</taxon>
        <taxon>Ecdysozoa</taxon>
        <taxon>Arthropoda</taxon>
        <taxon>Hexapoda</taxon>
        <taxon>Insecta</taxon>
        <taxon>Pterygota</taxon>
        <taxon>Neoptera</taxon>
        <taxon>Endopterygota</taxon>
        <taxon>Coleoptera</taxon>
        <taxon>Polyphaga</taxon>
        <taxon>Elateriformia</taxon>
        <taxon>Elateroidea</taxon>
        <taxon>Lampyridae</taxon>
        <taxon>Lampyrinae</taxon>
        <taxon>Pyrocoelia</taxon>
    </lineage>
</organism>
<name>A0AAN7ZMX4_9COLE</name>
<dbReference type="EMBL" id="JAVRBK010000002">
    <property type="protein sequence ID" value="KAK5648442.1"/>
    <property type="molecule type" value="Genomic_DNA"/>
</dbReference>
<dbReference type="Proteomes" id="UP001329430">
    <property type="component" value="Chromosome 2"/>
</dbReference>
<evidence type="ECO:0000313" key="2">
    <source>
        <dbReference type="Proteomes" id="UP001329430"/>
    </source>
</evidence>
<dbReference type="PANTHER" id="PTHR46984">
    <property type="entry name" value="LEUCINE-RICH REPEAT-CONTAINING PROTEIN 71"/>
    <property type="match status" value="1"/>
</dbReference>
<sequence>MSKKTLINKSLSKSSSIAIKRDRSSFTQNRKSLSELSFEEYLKVYWKKYCTTNVPKIKILSHEQSFGNFSNIGNKNVLVFLLTVCTFECSSDVKISEKLEYCGLKNTDIRTIRTILQIYPNIRNLSINGNPNHFQNFYILIKGTTLFHLSARFCQINDRGIKLISNQLKVPYDHPLLSIDLSSNFISDVGAICISEILRINRILISLNIADNWIADLGVHTLVTVLGKFILTQDECVIRRRGVFNYLKDKAKMVSVF</sequence>
<accession>A0AAN7ZMX4</accession>
<dbReference type="Pfam" id="PF13516">
    <property type="entry name" value="LRR_6"/>
    <property type="match status" value="2"/>
</dbReference>
<gene>
    <name evidence="1" type="ORF">RI129_003334</name>
</gene>
<keyword evidence="2" id="KW-1185">Reference proteome</keyword>
<dbReference type="InterPro" id="IPR032675">
    <property type="entry name" value="LRR_dom_sf"/>
</dbReference>
<dbReference type="Gene3D" id="3.80.10.10">
    <property type="entry name" value="Ribonuclease Inhibitor"/>
    <property type="match status" value="1"/>
</dbReference>
<proteinExistence type="predicted"/>
<dbReference type="SUPFAM" id="SSF52047">
    <property type="entry name" value="RNI-like"/>
    <property type="match status" value="1"/>
</dbReference>
<dbReference type="AlphaFoldDB" id="A0AAN7ZMX4"/>
<dbReference type="InterPro" id="IPR001611">
    <property type="entry name" value="Leu-rich_rpt"/>
</dbReference>